<keyword evidence="5" id="KW-1185">Reference proteome</keyword>
<dbReference type="InterPro" id="IPR018060">
    <property type="entry name" value="HTH_AraC"/>
</dbReference>
<dbReference type="InterPro" id="IPR002818">
    <property type="entry name" value="DJ-1/PfpI"/>
</dbReference>
<dbReference type="InterPro" id="IPR052158">
    <property type="entry name" value="INH-QAR"/>
</dbReference>
<dbReference type="InterPro" id="IPR009057">
    <property type="entry name" value="Homeodomain-like_sf"/>
</dbReference>
<dbReference type="Pfam" id="PF01965">
    <property type="entry name" value="DJ-1_PfpI"/>
    <property type="match status" value="1"/>
</dbReference>
<organism evidence="4 5">
    <name type="scientific">Pseudonocardia ailaonensis</name>
    <dbReference type="NCBI Taxonomy" id="367279"/>
    <lineage>
        <taxon>Bacteria</taxon>
        <taxon>Bacillati</taxon>
        <taxon>Actinomycetota</taxon>
        <taxon>Actinomycetes</taxon>
        <taxon>Pseudonocardiales</taxon>
        <taxon>Pseudonocardiaceae</taxon>
        <taxon>Pseudonocardia</taxon>
    </lineage>
</organism>
<evidence type="ECO:0000256" key="2">
    <source>
        <dbReference type="ARBA" id="ARBA00023163"/>
    </source>
</evidence>
<proteinExistence type="predicted"/>
<dbReference type="RefSeq" id="WP_344427190.1">
    <property type="nucleotide sequence ID" value="NZ_BAAAQK010000028.1"/>
</dbReference>
<dbReference type="EMBL" id="BAAAQK010000028">
    <property type="protein sequence ID" value="GAA1878097.1"/>
    <property type="molecule type" value="Genomic_DNA"/>
</dbReference>
<name>A0ABN2NPL6_9PSEU</name>
<keyword evidence="1" id="KW-0805">Transcription regulation</keyword>
<accession>A0ABN2NPL6</accession>
<dbReference type="CDD" id="cd03137">
    <property type="entry name" value="GATase1_AraC_1"/>
    <property type="match status" value="1"/>
</dbReference>
<dbReference type="Pfam" id="PF12833">
    <property type="entry name" value="HTH_18"/>
    <property type="match status" value="1"/>
</dbReference>
<gene>
    <name evidence="4" type="ORF">GCM10009836_69320</name>
</gene>
<dbReference type="PANTHER" id="PTHR43130:SF3">
    <property type="entry name" value="HTH-TYPE TRANSCRIPTIONAL REGULATOR RV1931C"/>
    <property type="match status" value="1"/>
</dbReference>
<protein>
    <submittedName>
        <fullName evidence="4">Helix-turn-helix domain-containing protein</fullName>
    </submittedName>
</protein>
<evidence type="ECO:0000256" key="1">
    <source>
        <dbReference type="ARBA" id="ARBA00023015"/>
    </source>
</evidence>
<dbReference type="PROSITE" id="PS01124">
    <property type="entry name" value="HTH_ARAC_FAMILY_2"/>
    <property type="match status" value="1"/>
</dbReference>
<dbReference type="Proteomes" id="UP001500449">
    <property type="component" value="Unassembled WGS sequence"/>
</dbReference>
<dbReference type="SUPFAM" id="SSF46689">
    <property type="entry name" value="Homeodomain-like"/>
    <property type="match status" value="2"/>
</dbReference>
<dbReference type="SMART" id="SM00342">
    <property type="entry name" value="HTH_ARAC"/>
    <property type="match status" value="1"/>
</dbReference>
<evidence type="ECO:0000259" key="3">
    <source>
        <dbReference type="PROSITE" id="PS01124"/>
    </source>
</evidence>
<sequence length="316" mass="34460">MLNSVAALVIDELFEFEFGMLCEVFGRDRRSEGLDPIDFRVCGVTAGRPVTTKVGQQLTPRHGLGAAEGVDLLAIPATGLREFPEELLDVVRTAESAGATVLTICSGVFVAGAAGLLDGRRCTAHWQNIDELRRRHPTALVDPDVLFVDEGSLVTSAGTAAGIDACLHVVRRELGGDRANTLARLMVAAPQREGGQRQFIHRPVPQSGDTAIGPSLQWMLDHLADPISVGDLAARAHLSERSFTRRFATETGTTPHRWLTQQRILHAQRLLERTRLGSAEVAVRSGFASEAMLRHHFRQFVGLSPSDYRRSFQQAG</sequence>
<evidence type="ECO:0000313" key="4">
    <source>
        <dbReference type="EMBL" id="GAA1878097.1"/>
    </source>
</evidence>
<dbReference type="Gene3D" id="1.10.10.60">
    <property type="entry name" value="Homeodomain-like"/>
    <property type="match status" value="1"/>
</dbReference>
<evidence type="ECO:0000313" key="5">
    <source>
        <dbReference type="Proteomes" id="UP001500449"/>
    </source>
</evidence>
<dbReference type="Gene3D" id="3.40.50.880">
    <property type="match status" value="1"/>
</dbReference>
<dbReference type="SUPFAM" id="SSF52317">
    <property type="entry name" value="Class I glutamine amidotransferase-like"/>
    <property type="match status" value="1"/>
</dbReference>
<dbReference type="PANTHER" id="PTHR43130">
    <property type="entry name" value="ARAC-FAMILY TRANSCRIPTIONAL REGULATOR"/>
    <property type="match status" value="1"/>
</dbReference>
<feature type="domain" description="HTH araC/xylS-type" evidence="3">
    <location>
        <begin position="213"/>
        <end position="311"/>
    </location>
</feature>
<comment type="caution">
    <text evidence="4">The sequence shown here is derived from an EMBL/GenBank/DDBJ whole genome shotgun (WGS) entry which is preliminary data.</text>
</comment>
<keyword evidence="2" id="KW-0804">Transcription</keyword>
<reference evidence="4 5" key="1">
    <citation type="journal article" date="2019" name="Int. J. Syst. Evol. Microbiol.">
        <title>The Global Catalogue of Microorganisms (GCM) 10K type strain sequencing project: providing services to taxonomists for standard genome sequencing and annotation.</title>
        <authorList>
            <consortium name="The Broad Institute Genomics Platform"/>
            <consortium name="The Broad Institute Genome Sequencing Center for Infectious Disease"/>
            <person name="Wu L."/>
            <person name="Ma J."/>
        </authorList>
    </citation>
    <scope>NUCLEOTIDE SEQUENCE [LARGE SCALE GENOMIC DNA]</scope>
    <source>
        <strain evidence="4 5">JCM 16009</strain>
    </source>
</reference>
<dbReference type="InterPro" id="IPR029062">
    <property type="entry name" value="Class_I_gatase-like"/>
</dbReference>